<dbReference type="AlphaFoldDB" id="A0A1W6CX51"/>
<dbReference type="KEGG" id="pcon:B0A89_07110"/>
<reference evidence="1 2" key="1">
    <citation type="submission" date="2017-03" db="EMBL/GenBank/DDBJ databases">
        <title>Genome sequence of Paracoccus contaminans isolated from a water microcosm.</title>
        <authorList>
            <person name="Aurass P."/>
            <person name="Karste S."/>
            <person name="Trost E."/>
            <person name="Glaeser S.P."/>
            <person name="Kaempfer P."/>
            <person name="Flieger A."/>
        </authorList>
    </citation>
    <scope>NUCLEOTIDE SEQUENCE [LARGE SCALE GENOMIC DNA]</scope>
    <source>
        <strain evidence="2">RKI 16-01929T\LMG 29738T\CCM 8701T\CIP 111112T</strain>
    </source>
</reference>
<evidence type="ECO:0000313" key="2">
    <source>
        <dbReference type="Proteomes" id="UP000193017"/>
    </source>
</evidence>
<dbReference type="RefSeq" id="WP_085377550.1">
    <property type="nucleotide sequence ID" value="NZ_CP020612.1"/>
</dbReference>
<protein>
    <recommendedName>
        <fullName evidence="3">Hemolysin</fullName>
    </recommendedName>
</protein>
<evidence type="ECO:0000313" key="1">
    <source>
        <dbReference type="EMBL" id="ARJ69430.1"/>
    </source>
</evidence>
<dbReference type="InterPro" id="IPR005590">
    <property type="entry name" value="DUF333"/>
</dbReference>
<dbReference type="EMBL" id="CP020612">
    <property type="protein sequence ID" value="ARJ69430.1"/>
    <property type="molecule type" value="Genomic_DNA"/>
</dbReference>
<organism evidence="1 2">
    <name type="scientific">Paracoccus contaminans</name>
    <dbReference type="NCBI Taxonomy" id="1945662"/>
    <lineage>
        <taxon>Bacteria</taxon>
        <taxon>Pseudomonadati</taxon>
        <taxon>Pseudomonadota</taxon>
        <taxon>Alphaproteobacteria</taxon>
        <taxon>Rhodobacterales</taxon>
        <taxon>Paracoccaceae</taxon>
        <taxon>Paracoccus</taxon>
    </lineage>
</organism>
<keyword evidence="2" id="KW-1185">Reference proteome</keyword>
<evidence type="ECO:0008006" key="3">
    <source>
        <dbReference type="Google" id="ProtNLM"/>
    </source>
</evidence>
<dbReference type="Proteomes" id="UP000193017">
    <property type="component" value="Chromosome"/>
</dbReference>
<proteinExistence type="predicted"/>
<sequence>MRPKIAAAVALGMLSACGGGTTTTTVRAAPSAAVVDPAALYCQGTGGTVIARTSGGRRADLCRMADGRTVSAADLLNSHNDL</sequence>
<dbReference type="OrthoDB" id="7776354at2"/>
<name>A0A1W6CX51_9RHOB</name>
<accession>A0A1W6CX51</accession>
<dbReference type="Pfam" id="PF03891">
    <property type="entry name" value="DUF333"/>
    <property type="match status" value="1"/>
</dbReference>
<gene>
    <name evidence="1" type="ORF">B0A89_07110</name>
</gene>
<dbReference type="PROSITE" id="PS51257">
    <property type="entry name" value="PROKAR_LIPOPROTEIN"/>
    <property type="match status" value="1"/>
</dbReference>